<dbReference type="SUPFAM" id="SSF103473">
    <property type="entry name" value="MFS general substrate transporter"/>
    <property type="match status" value="1"/>
</dbReference>
<dbReference type="RefSeq" id="WP_307476854.1">
    <property type="nucleotide sequence ID" value="NZ_JAUSUB010000016.1"/>
</dbReference>
<dbReference type="InterPro" id="IPR011701">
    <property type="entry name" value="MFS"/>
</dbReference>
<dbReference type="Proteomes" id="UP001238088">
    <property type="component" value="Unassembled WGS sequence"/>
</dbReference>
<evidence type="ECO:0000256" key="3">
    <source>
        <dbReference type="ARBA" id="ARBA00022692"/>
    </source>
</evidence>
<keyword evidence="8" id="KW-1185">Reference proteome</keyword>
<proteinExistence type="predicted"/>
<dbReference type="PANTHER" id="PTHR23513:SF11">
    <property type="entry name" value="STAPHYLOFERRIN A TRANSPORTER"/>
    <property type="match status" value="1"/>
</dbReference>
<dbReference type="PRINTS" id="PR01988">
    <property type="entry name" value="EXPORTERBACE"/>
</dbReference>
<feature type="transmembrane region" description="Helical" evidence="6">
    <location>
        <begin position="36"/>
        <end position="57"/>
    </location>
</feature>
<name>A0ABU0AL29_9BACI</name>
<reference evidence="7 8" key="1">
    <citation type="submission" date="2023-07" db="EMBL/GenBank/DDBJ databases">
        <title>Genomic Encyclopedia of Type Strains, Phase IV (KMG-IV): sequencing the most valuable type-strain genomes for metagenomic binning, comparative biology and taxonomic classification.</title>
        <authorList>
            <person name="Goeker M."/>
        </authorList>
    </citation>
    <scope>NUCLEOTIDE SEQUENCE [LARGE SCALE GENOMIC DNA]</scope>
    <source>
        <strain evidence="7 8">DSM 23494</strain>
    </source>
</reference>
<sequence>MGKFKQLLAANLVSMVGTGISSYLIIWLLIDQLRQSVLYGYLTIFVMILLIVLAPYLGSLIDHHSRKLIFYYLELSGAILLVAFIALYSLDIKSIQILLLTMLIIYQHLYDSIKYPILAALTQEMFKKEQYNKVNSSLEVQGQTAAMVSTAIAAFSVGTISIYIIIIINIVTHLTSAFLIFTMPHDTKNVHQVKKEKSHFIHDFMESMNYLRELPLFISIILMVSFSPAIAVIVMNYIEPIFVYHYLNGGPEIIGAANLLYAVGAIVGGVVSLFFSKRLTPAKALFTFMLIFTVATVAVFVVPSFMMLFVASTLWGVSNAASRIFRKDFMLNHIDNRYMGRVNTSFNSLKLLVQSILIFIITSIFVSNDQILSSYLTLVILTLVSSIVLIIGSLTERNLIKVT</sequence>
<keyword evidence="3 6" id="KW-0812">Transmembrane</keyword>
<feature type="transmembrane region" description="Helical" evidence="6">
    <location>
        <begin position="69"/>
        <end position="89"/>
    </location>
</feature>
<dbReference type="Gene3D" id="1.20.1250.20">
    <property type="entry name" value="MFS general substrate transporter like domains"/>
    <property type="match status" value="1"/>
</dbReference>
<keyword evidence="4 6" id="KW-1133">Transmembrane helix</keyword>
<feature type="transmembrane region" description="Helical" evidence="6">
    <location>
        <begin position="253"/>
        <end position="275"/>
    </location>
</feature>
<dbReference type="InterPro" id="IPR036259">
    <property type="entry name" value="MFS_trans_sf"/>
</dbReference>
<evidence type="ECO:0000256" key="2">
    <source>
        <dbReference type="ARBA" id="ARBA00022475"/>
    </source>
</evidence>
<organism evidence="7 8">
    <name type="scientific">Cytobacillus purgationiresistens</name>
    <dbReference type="NCBI Taxonomy" id="863449"/>
    <lineage>
        <taxon>Bacteria</taxon>
        <taxon>Bacillati</taxon>
        <taxon>Bacillota</taxon>
        <taxon>Bacilli</taxon>
        <taxon>Bacillales</taxon>
        <taxon>Bacillaceae</taxon>
        <taxon>Cytobacillus</taxon>
    </lineage>
</organism>
<keyword evidence="5 6" id="KW-0472">Membrane</keyword>
<gene>
    <name evidence="7" type="ORF">J2S17_003482</name>
</gene>
<feature type="transmembrane region" description="Helical" evidence="6">
    <location>
        <begin position="160"/>
        <end position="181"/>
    </location>
</feature>
<feature type="transmembrane region" description="Helical" evidence="6">
    <location>
        <begin position="372"/>
        <end position="394"/>
    </location>
</feature>
<dbReference type="Pfam" id="PF07690">
    <property type="entry name" value="MFS_1"/>
    <property type="match status" value="1"/>
</dbReference>
<comment type="caution">
    <text evidence="7">The sequence shown here is derived from an EMBL/GenBank/DDBJ whole genome shotgun (WGS) entry which is preliminary data.</text>
</comment>
<evidence type="ECO:0000313" key="8">
    <source>
        <dbReference type="Proteomes" id="UP001238088"/>
    </source>
</evidence>
<feature type="transmembrane region" description="Helical" evidence="6">
    <location>
        <begin position="282"/>
        <end position="301"/>
    </location>
</feature>
<evidence type="ECO:0000256" key="5">
    <source>
        <dbReference type="ARBA" id="ARBA00023136"/>
    </source>
</evidence>
<dbReference type="EMBL" id="JAUSUB010000016">
    <property type="protein sequence ID" value="MDQ0271594.1"/>
    <property type="molecule type" value="Genomic_DNA"/>
</dbReference>
<keyword evidence="2" id="KW-1003">Cell membrane</keyword>
<dbReference type="InterPro" id="IPR022324">
    <property type="entry name" value="Bacilysin_exporter_BacE_put"/>
</dbReference>
<feature type="transmembrane region" description="Helical" evidence="6">
    <location>
        <begin position="346"/>
        <end position="366"/>
    </location>
</feature>
<evidence type="ECO:0000313" key="7">
    <source>
        <dbReference type="EMBL" id="MDQ0271594.1"/>
    </source>
</evidence>
<dbReference type="PANTHER" id="PTHR23513">
    <property type="entry name" value="INTEGRAL MEMBRANE EFFLUX PROTEIN-RELATED"/>
    <property type="match status" value="1"/>
</dbReference>
<evidence type="ECO:0000256" key="6">
    <source>
        <dbReference type="SAM" id="Phobius"/>
    </source>
</evidence>
<accession>A0ABU0AL29</accession>
<protein>
    <submittedName>
        <fullName evidence="7">MFS family permease</fullName>
    </submittedName>
</protein>
<dbReference type="CDD" id="cd06173">
    <property type="entry name" value="MFS_MefA_like"/>
    <property type="match status" value="1"/>
</dbReference>
<feature type="transmembrane region" description="Helical" evidence="6">
    <location>
        <begin position="7"/>
        <end position="30"/>
    </location>
</feature>
<feature type="transmembrane region" description="Helical" evidence="6">
    <location>
        <begin position="214"/>
        <end position="238"/>
    </location>
</feature>
<comment type="subcellular location">
    <subcellularLocation>
        <location evidence="1">Cell membrane</location>
        <topology evidence="1">Multi-pass membrane protein</topology>
    </subcellularLocation>
</comment>
<evidence type="ECO:0000256" key="4">
    <source>
        <dbReference type="ARBA" id="ARBA00022989"/>
    </source>
</evidence>
<evidence type="ECO:0000256" key="1">
    <source>
        <dbReference type="ARBA" id="ARBA00004651"/>
    </source>
</evidence>